<proteinExistence type="predicted"/>
<organism evidence="2 3">
    <name type="scientific">Volvox africanus</name>
    <dbReference type="NCBI Taxonomy" id="51714"/>
    <lineage>
        <taxon>Eukaryota</taxon>
        <taxon>Viridiplantae</taxon>
        <taxon>Chlorophyta</taxon>
        <taxon>core chlorophytes</taxon>
        <taxon>Chlorophyceae</taxon>
        <taxon>CS clade</taxon>
        <taxon>Chlamydomonadales</taxon>
        <taxon>Volvocaceae</taxon>
        <taxon>Volvox</taxon>
    </lineage>
</organism>
<dbReference type="EMBL" id="BSDZ01000024">
    <property type="protein sequence ID" value="GLI65590.1"/>
    <property type="molecule type" value="Genomic_DNA"/>
</dbReference>
<gene>
    <name evidence="2" type="ORF">VaNZ11_009164</name>
</gene>
<evidence type="ECO:0000313" key="3">
    <source>
        <dbReference type="Proteomes" id="UP001165090"/>
    </source>
</evidence>
<protein>
    <submittedName>
        <fullName evidence="2">Uncharacterized protein</fullName>
    </submittedName>
</protein>
<keyword evidence="3" id="KW-1185">Reference proteome</keyword>
<keyword evidence="1" id="KW-1133">Transmembrane helix</keyword>
<name>A0ABQ5S6S7_9CHLO</name>
<reference evidence="2 3" key="1">
    <citation type="journal article" date="2023" name="IScience">
        <title>Expanded male sex-determining region conserved during the evolution of homothallism in the green alga Volvox.</title>
        <authorList>
            <person name="Yamamoto K."/>
            <person name="Matsuzaki R."/>
            <person name="Mahakham W."/>
            <person name="Heman W."/>
            <person name="Sekimoto H."/>
            <person name="Kawachi M."/>
            <person name="Minakuchi Y."/>
            <person name="Toyoda A."/>
            <person name="Nozaki H."/>
        </authorList>
    </citation>
    <scope>NUCLEOTIDE SEQUENCE [LARGE SCALE GENOMIC DNA]</scope>
    <source>
        <strain evidence="2 3">NIES-4468</strain>
    </source>
</reference>
<keyword evidence="1" id="KW-0812">Transmembrane</keyword>
<dbReference type="Proteomes" id="UP001165090">
    <property type="component" value="Unassembled WGS sequence"/>
</dbReference>
<feature type="transmembrane region" description="Helical" evidence="1">
    <location>
        <begin position="6"/>
        <end position="26"/>
    </location>
</feature>
<keyword evidence="1" id="KW-0472">Membrane</keyword>
<evidence type="ECO:0000313" key="2">
    <source>
        <dbReference type="EMBL" id="GLI65590.1"/>
    </source>
</evidence>
<accession>A0ABQ5S6S7</accession>
<evidence type="ECO:0000256" key="1">
    <source>
        <dbReference type="SAM" id="Phobius"/>
    </source>
</evidence>
<comment type="caution">
    <text evidence="2">The sequence shown here is derived from an EMBL/GenBank/DDBJ whole genome shotgun (WGS) entry which is preliminary data.</text>
</comment>
<sequence length="131" mass="14983">MYSNDLLLYGHELLWLLIIGAIVGSLRRGIVNITANLHGKGPEAELRLLRAVWHQYYIPPIYPQPIGQPNLPLPLKPPPSPWPLEMPTLPLFMPCASRPTAAALINPDWATTAAFRSCCCWYYCWYYCYCY</sequence>